<dbReference type="PANTHER" id="PTHR43756:SF5">
    <property type="entry name" value="CHOLINE MONOOXYGENASE, CHLOROPLASTIC"/>
    <property type="match status" value="1"/>
</dbReference>
<protein>
    <submittedName>
        <fullName evidence="9">Aromatic ring-hydroxylating dioxygenase subunit alpha</fullName>
    </submittedName>
</protein>
<evidence type="ECO:0000256" key="5">
    <source>
        <dbReference type="ARBA" id="ARBA00023004"/>
    </source>
</evidence>
<dbReference type="Proteomes" id="UP001500957">
    <property type="component" value="Unassembled WGS sequence"/>
</dbReference>
<feature type="compositionally biased region" description="Basic and acidic residues" evidence="7">
    <location>
        <begin position="7"/>
        <end position="17"/>
    </location>
</feature>
<evidence type="ECO:0000313" key="9">
    <source>
        <dbReference type="EMBL" id="GAA0609241.1"/>
    </source>
</evidence>
<dbReference type="Pfam" id="PF00355">
    <property type="entry name" value="Rieske"/>
    <property type="match status" value="1"/>
</dbReference>
<dbReference type="InterPro" id="IPR017941">
    <property type="entry name" value="Rieske_2Fe-2S"/>
</dbReference>
<evidence type="ECO:0000256" key="3">
    <source>
        <dbReference type="ARBA" id="ARBA00022723"/>
    </source>
</evidence>
<dbReference type="CDD" id="cd08882">
    <property type="entry name" value="RHO_alpha_C_MupW-like"/>
    <property type="match status" value="1"/>
</dbReference>
<evidence type="ECO:0000256" key="6">
    <source>
        <dbReference type="ARBA" id="ARBA00023014"/>
    </source>
</evidence>
<dbReference type="PRINTS" id="PR00090">
    <property type="entry name" value="RNGDIOXGNASE"/>
</dbReference>
<feature type="domain" description="Rieske" evidence="8">
    <location>
        <begin position="87"/>
        <end position="194"/>
    </location>
</feature>
<evidence type="ECO:0000256" key="1">
    <source>
        <dbReference type="ARBA" id="ARBA00001962"/>
    </source>
</evidence>
<dbReference type="Gene3D" id="2.102.10.10">
    <property type="entry name" value="Rieske [2Fe-2S] iron-sulphur domain"/>
    <property type="match status" value="1"/>
</dbReference>
<keyword evidence="9" id="KW-0223">Dioxygenase</keyword>
<dbReference type="CDD" id="cd03469">
    <property type="entry name" value="Rieske_RO_Alpha_N"/>
    <property type="match status" value="1"/>
</dbReference>
<dbReference type="InterPro" id="IPR036922">
    <property type="entry name" value="Rieske_2Fe-2S_sf"/>
</dbReference>
<dbReference type="Gene3D" id="3.90.380.10">
    <property type="entry name" value="Naphthalene 1,2-dioxygenase Alpha Subunit, Chain A, domain 1"/>
    <property type="match status" value="1"/>
</dbReference>
<evidence type="ECO:0000259" key="8">
    <source>
        <dbReference type="PROSITE" id="PS51296"/>
    </source>
</evidence>
<evidence type="ECO:0000256" key="7">
    <source>
        <dbReference type="SAM" id="MobiDB-lite"/>
    </source>
</evidence>
<dbReference type="InterPro" id="IPR001663">
    <property type="entry name" value="Rng_hydr_dOase-A"/>
</dbReference>
<dbReference type="PROSITE" id="PS51296">
    <property type="entry name" value="RIESKE"/>
    <property type="match status" value="1"/>
</dbReference>
<dbReference type="RefSeq" id="WP_344602076.1">
    <property type="nucleotide sequence ID" value="NZ_BAAAHE010000007.1"/>
</dbReference>
<name>A0ABN1GDG8_9ACTN</name>
<comment type="caution">
    <text evidence="9">The sequence shown here is derived from an EMBL/GenBank/DDBJ whole genome shotgun (WGS) entry which is preliminary data.</text>
</comment>
<dbReference type="EMBL" id="BAAAHE010000007">
    <property type="protein sequence ID" value="GAA0609241.1"/>
    <property type="molecule type" value="Genomic_DNA"/>
</dbReference>
<accession>A0ABN1GDG8</accession>
<dbReference type="GO" id="GO:0051213">
    <property type="term" value="F:dioxygenase activity"/>
    <property type="evidence" value="ECO:0007669"/>
    <property type="project" value="UniProtKB-KW"/>
</dbReference>
<keyword evidence="5" id="KW-0408">Iron</keyword>
<evidence type="ECO:0000313" key="10">
    <source>
        <dbReference type="Proteomes" id="UP001500957"/>
    </source>
</evidence>
<evidence type="ECO:0000256" key="2">
    <source>
        <dbReference type="ARBA" id="ARBA00022714"/>
    </source>
</evidence>
<keyword evidence="2" id="KW-0001">2Fe-2S</keyword>
<keyword evidence="6" id="KW-0411">Iron-sulfur</keyword>
<dbReference type="SUPFAM" id="SSF55961">
    <property type="entry name" value="Bet v1-like"/>
    <property type="match status" value="1"/>
</dbReference>
<organism evidence="9 10">
    <name type="scientific">Sporichthya brevicatena</name>
    <dbReference type="NCBI Taxonomy" id="171442"/>
    <lineage>
        <taxon>Bacteria</taxon>
        <taxon>Bacillati</taxon>
        <taxon>Actinomycetota</taxon>
        <taxon>Actinomycetes</taxon>
        <taxon>Sporichthyales</taxon>
        <taxon>Sporichthyaceae</taxon>
        <taxon>Sporichthya</taxon>
    </lineage>
</organism>
<dbReference type="InterPro" id="IPR015879">
    <property type="entry name" value="Ring_hydroxy_dOase_asu_C_dom"/>
</dbReference>
<gene>
    <name evidence="9" type="ORF">GCM10009547_09130</name>
</gene>
<proteinExistence type="predicted"/>
<feature type="region of interest" description="Disordered" evidence="7">
    <location>
        <begin position="1"/>
        <end position="40"/>
    </location>
</feature>
<reference evidence="9 10" key="1">
    <citation type="journal article" date="2019" name="Int. J. Syst. Evol. Microbiol.">
        <title>The Global Catalogue of Microorganisms (GCM) 10K type strain sequencing project: providing services to taxonomists for standard genome sequencing and annotation.</title>
        <authorList>
            <consortium name="The Broad Institute Genomics Platform"/>
            <consortium name="The Broad Institute Genome Sequencing Center for Infectious Disease"/>
            <person name="Wu L."/>
            <person name="Ma J."/>
        </authorList>
    </citation>
    <scope>NUCLEOTIDE SEQUENCE [LARGE SCALE GENOMIC DNA]</scope>
    <source>
        <strain evidence="9 10">JCM 10671</strain>
    </source>
</reference>
<keyword evidence="4" id="KW-0560">Oxidoreductase</keyword>
<dbReference type="Pfam" id="PF00848">
    <property type="entry name" value="Ring_hydroxyl_A"/>
    <property type="match status" value="1"/>
</dbReference>
<dbReference type="SUPFAM" id="SSF50022">
    <property type="entry name" value="ISP domain"/>
    <property type="match status" value="1"/>
</dbReference>
<keyword evidence="10" id="KW-1185">Reference proteome</keyword>
<keyword evidence="3" id="KW-0479">Metal-binding</keyword>
<comment type="cofactor">
    <cofactor evidence="1">
        <name>Fe cation</name>
        <dbReference type="ChEBI" id="CHEBI:24875"/>
    </cofactor>
</comment>
<evidence type="ECO:0000256" key="4">
    <source>
        <dbReference type="ARBA" id="ARBA00023002"/>
    </source>
</evidence>
<sequence>MTAPTERPADRPTDRPGRRPGLFDQARPDRSPGPSYQDLLDGDTHDVPAFLRAEGESDFGVADIPARYYLDRDIAVLEKERIWKTVWQFACRETAVANPGDTVVYDIADLSILLVRGEDGVLRGFYNACLHRGRQLRHEDGPATELACQFHGFCWDLHGGLKRVPARWDFPHVTDDGFALPQVRVDTWGGFVFVCLSEDQVPLRDYLGRLTELDHWDLEGRYVEAHVEKLLPCNWKVAQEAFMESFHVVTTHPQLLRGIGDANSQYDAWGWISRAITPRGTPSPHLSYEPTEQQIFDAMMGLGLDDPRILELPDDATARTVIAAATRKRMRESLGEKAETLSDSECVDTFFYTAFPNFHPWGSYNRTCYRFRPNGFDPETCFMEVLVLSPFAGERPPDAPVRRLGLEDSFLDAIELGPLARVFFQDEFNVGFVQKGLHTLVEHKPGVSFGAYQETKIRHFYALYRELMDL</sequence>
<dbReference type="PANTHER" id="PTHR43756">
    <property type="entry name" value="CHOLINE MONOOXYGENASE, CHLOROPLASTIC"/>
    <property type="match status" value="1"/>
</dbReference>